<proteinExistence type="predicted"/>
<feature type="domain" description="PD-(D/E)XK endonuclease-like" evidence="1">
    <location>
        <begin position="684"/>
        <end position="956"/>
    </location>
</feature>
<dbReference type="EMBL" id="SWBQ01000004">
    <property type="protein sequence ID" value="TKC05299.1"/>
    <property type="molecule type" value="Genomic_DNA"/>
</dbReference>
<dbReference type="Proteomes" id="UP000307244">
    <property type="component" value="Unassembled WGS sequence"/>
</dbReference>
<accession>A0A4V5P189</accession>
<evidence type="ECO:0000313" key="3">
    <source>
        <dbReference type="Proteomes" id="UP000307244"/>
    </source>
</evidence>
<dbReference type="InterPro" id="IPR038726">
    <property type="entry name" value="PDDEXK_AddAB-type"/>
</dbReference>
<reference evidence="2 3" key="1">
    <citation type="submission" date="2019-04" db="EMBL/GenBank/DDBJ databases">
        <title>Pedobacter sp. RP-3-15 sp. nov., isolated from Arctic soil.</title>
        <authorList>
            <person name="Dahal R.H."/>
            <person name="Kim D.-U."/>
        </authorList>
    </citation>
    <scope>NUCLEOTIDE SEQUENCE [LARGE SCALE GENOMIC DNA]</scope>
    <source>
        <strain evidence="2 3">RP-3-15</strain>
    </source>
</reference>
<dbReference type="InterPro" id="IPR027417">
    <property type="entry name" value="P-loop_NTPase"/>
</dbReference>
<dbReference type="SUPFAM" id="SSF52540">
    <property type="entry name" value="P-loop containing nucleoside triphosphate hydrolases"/>
    <property type="match status" value="1"/>
</dbReference>
<sequence>MNEERELKPFLKEVAEDLVARLGGDLQDAAIVFNNKRPVAYLQHYLAQEIGKPFWSPSFFTIQEFFALSSERKVADSFTQFFILHQKYNEIALQDGEAAIEPAKFYPIARVILSDFAQIDNDLVNAEKIFEQLEEFATVDYQFDYLSEEQQEFLKGFWSSYSEGKHKKQQEQFIKMWQRMPKLYKAYHQGLKEKGLTTMGQIYRQLAEGKAELPEFIAPFLKSKLAFVGFNALSKAEAVIFKRWQDQQHTLFYFDTDAYYLKDSIQEAGLFLRRNFETTGLINVLNNNRELIRANQKVINVYKTQGQVAQAKILNTALQKDYPLLKESDHAGKIALILADESLLMPVLQTIPTHYQIDGVQFPININVTMGYPLVASSIFGLADLWLSVQAQLIQGEKETVYHREVEAFLSHPLTGINEKLRSKIQQKLLAEQLAEVPLARLQSQKGLLAMFFTKIENGTAATNTLQKIFKKVFEQQLADKSLRQTEADLFIAAIKELNRLHDALADYLPKLTTSKELSFVLSLIQKAVQGISVPLTGEPLQGIQVMGLLESRSLDFEHIYILGVNEGLLPQTSVSPSFIPDSIRRAYGLPVLENQDAISAYMFYRLLQRAKQVSMVYNAQADDTNTGEPTRFLKQLEYESGYTFNYLEHKQRISIEKKQPIVIPKDEKVMAVLNRYLNGEIGLSASALTTYINCPLQFFYRYIAKIEEPKEISENLEANYIGSMLHFVLETFYQDLRSTDINITRERIAEYRKKVPELALRAFSQVMFENENYQVLHNGMQKVVLAIVEEYANLILDYDENEAPFEILSLEQKDQVSFGFKLNGADKKIMLHGIIDRIDRKNGVTRIVDYKTGSDILRYSNLEDVFDTNGNKQNKALVQTLFYTYVFEQANGHQLVEPNLYSIRNMRKEGTFFIEGRDKVKLSGAYLETVKDEFVGFMQAKLAELFDQQVPFVRSENEAAFAFSPYLTLCGL</sequence>
<dbReference type="AlphaFoldDB" id="A0A4V5P189"/>
<dbReference type="InterPro" id="IPR011604">
    <property type="entry name" value="PDDEXK-like_dom_sf"/>
</dbReference>
<dbReference type="Gene3D" id="3.90.320.10">
    <property type="match status" value="1"/>
</dbReference>
<dbReference type="OrthoDB" id="9762792at2"/>
<organism evidence="2 3">
    <name type="scientific">Pedobacter frigoris</name>
    <dbReference type="NCBI Taxonomy" id="2571272"/>
    <lineage>
        <taxon>Bacteria</taxon>
        <taxon>Pseudomonadati</taxon>
        <taxon>Bacteroidota</taxon>
        <taxon>Sphingobacteriia</taxon>
        <taxon>Sphingobacteriales</taxon>
        <taxon>Sphingobacteriaceae</taxon>
        <taxon>Pedobacter</taxon>
    </lineage>
</organism>
<dbReference type="InterPro" id="IPR011335">
    <property type="entry name" value="Restrct_endonuc-II-like"/>
</dbReference>
<dbReference type="Pfam" id="PF12705">
    <property type="entry name" value="PDDEXK_1"/>
    <property type="match status" value="1"/>
</dbReference>
<evidence type="ECO:0000313" key="2">
    <source>
        <dbReference type="EMBL" id="TKC05299.1"/>
    </source>
</evidence>
<gene>
    <name evidence="2" type="ORF">FA047_15040</name>
</gene>
<protein>
    <submittedName>
        <fullName evidence="2">PD-(D/E)XK nuclease family protein</fullName>
    </submittedName>
</protein>
<evidence type="ECO:0000259" key="1">
    <source>
        <dbReference type="Pfam" id="PF12705"/>
    </source>
</evidence>
<dbReference type="Gene3D" id="1.10.486.10">
    <property type="entry name" value="PCRA, domain 4"/>
    <property type="match status" value="1"/>
</dbReference>
<dbReference type="Gene3D" id="3.40.50.300">
    <property type="entry name" value="P-loop containing nucleotide triphosphate hydrolases"/>
    <property type="match status" value="1"/>
</dbReference>
<dbReference type="SUPFAM" id="SSF52980">
    <property type="entry name" value="Restriction endonuclease-like"/>
    <property type="match status" value="1"/>
</dbReference>
<keyword evidence="3" id="KW-1185">Reference proteome</keyword>
<comment type="caution">
    <text evidence="2">The sequence shown here is derived from an EMBL/GenBank/DDBJ whole genome shotgun (WGS) entry which is preliminary data.</text>
</comment>
<name>A0A4V5P189_9SPHI</name>